<dbReference type="EMBL" id="MEHA01000011">
    <property type="protein sequence ID" value="ODR50450.1"/>
    <property type="molecule type" value="Genomic_DNA"/>
</dbReference>
<reference evidence="2 3" key="1">
    <citation type="submission" date="2016-08" db="EMBL/GenBank/DDBJ databases">
        <authorList>
            <person name="Seilhamer J.J."/>
        </authorList>
    </citation>
    <scope>NUCLEOTIDE SEQUENCE [LARGE SCALE GENOMIC DNA]</scope>
    <source>
        <strain evidence="2 3">NML150140-1</strain>
    </source>
</reference>
<dbReference type="OrthoDB" id="1643293at2"/>
<proteinExistence type="predicted"/>
<keyword evidence="1" id="KW-0732">Signal</keyword>
<protein>
    <submittedName>
        <fullName evidence="2">Uncharacterized protein</fullName>
    </submittedName>
</protein>
<sequence>MKKKVFVLMMCLFLIGNAAFLSACGSEAQRVSYNLSQEADNFNVVRQLTVINCLEGDTLFQMTGKMSIKADTADNQLEIIVENEDGSYKKHFVGLSDNVTYVVEDLDVNHIEKYKYTLNYNPKMWIPFEVETID</sequence>
<comment type="caution">
    <text evidence="2">The sequence shown here is derived from an EMBL/GenBank/DDBJ whole genome shotgun (WGS) entry which is preliminary data.</text>
</comment>
<feature type="chain" id="PRO_5038683559" evidence="1">
    <location>
        <begin position="24"/>
        <end position="134"/>
    </location>
</feature>
<dbReference type="Proteomes" id="UP000094271">
    <property type="component" value="Unassembled WGS sequence"/>
</dbReference>
<feature type="signal peptide" evidence="1">
    <location>
        <begin position="1"/>
        <end position="23"/>
    </location>
</feature>
<dbReference type="Pfam" id="PF25682">
    <property type="entry name" value="Phage_VG64"/>
    <property type="match status" value="1"/>
</dbReference>
<evidence type="ECO:0000313" key="3">
    <source>
        <dbReference type="Proteomes" id="UP000094271"/>
    </source>
</evidence>
<accession>A0A1E3UIP6</accession>
<gene>
    <name evidence="2" type="ORF">BEI59_15860</name>
</gene>
<dbReference type="InterPro" id="IPR058243">
    <property type="entry name" value="Phage_VG64"/>
</dbReference>
<dbReference type="PROSITE" id="PS51257">
    <property type="entry name" value="PROKAR_LIPOPROTEIN"/>
    <property type="match status" value="1"/>
</dbReference>
<evidence type="ECO:0000313" key="2">
    <source>
        <dbReference type="EMBL" id="ODR50450.1"/>
    </source>
</evidence>
<organism evidence="2 3">
    <name type="scientific">Eisenbergiella tayi</name>
    <dbReference type="NCBI Taxonomy" id="1432052"/>
    <lineage>
        <taxon>Bacteria</taxon>
        <taxon>Bacillati</taxon>
        <taxon>Bacillota</taxon>
        <taxon>Clostridia</taxon>
        <taxon>Lachnospirales</taxon>
        <taxon>Lachnospiraceae</taxon>
        <taxon>Eisenbergiella</taxon>
    </lineage>
</organism>
<name>A0A1E3UIP6_9FIRM</name>
<evidence type="ECO:0000256" key="1">
    <source>
        <dbReference type="SAM" id="SignalP"/>
    </source>
</evidence>
<dbReference type="AlphaFoldDB" id="A0A1E3UIP6"/>